<keyword evidence="14 31" id="KW-0732">Signal</keyword>
<evidence type="ECO:0000256" key="14">
    <source>
        <dbReference type="ARBA" id="ARBA00022729"/>
    </source>
</evidence>
<dbReference type="FunFam" id="1.10.510.10:FF:000358">
    <property type="entry name" value="Putative leucine-rich repeat receptor-like serine/threonine-protein kinase"/>
    <property type="match status" value="1"/>
</dbReference>
<keyword evidence="15" id="KW-0677">Repeat</keyword>
<evidence type="ECO:0000256" key="23">
    <source>
        <dbReference type="ARBA" id="ARBA00023180"/>
    </source>
</evidence>
<comment type="similarity">
    <text evidence="6">Belongs to the protein kinase superfamily. Ser/Thr protein kinase family.</text>
</comment>
<evidence type="ECO:0000256" key="29">
    <source>
        <dbReference type="PROSITE-ProRule" id="PRU10141"/>
    </source>
</evidence>
<evidence type="ECO:0000256" key="10">
    <source>
        <dbReference type="ARBA" id="ARBA00022553"/>
    </source>
</evidence>
<keyword evidence="12" id="KW-0808">Transferase</keyword>
<dbReference type="SMART" id="SM00369">
    <property type="entry name" value="LRR_TYP"/>
    <property type="match status" value="8"/>
</dbReference>
<evidence type="ECO:0000259" key="32">
    <source>
        <dbReference type="PROSITE" id="PS50011"/>
    </source>
</evidence>
<evidence type="ECO:0000256" key="1">
    <source>
        <dbReference type="ARBA" id="ARBA00001936"/>
    </source>
</evidence>
<dbReference type="GO" id="GO:0005886">
    <property type="term" value="C:plasma membrane"/>
    <property type="evidence" value="ECO:0007669"/>
    <property type="project" value="UniProtKB-SubCell"/>
</dbReference>
<keyword evidence="20 30" id="KW-1133">Transmembrane helix</keyword>
<evidence type="ECO:0000256" key="18">
    <source>
        <dbReference type="ARBA" id="ARBA00022824"/>
    </source>
</evidence>
<evidence type="ECO:0000256" key="6">
    <source>
        <dbReference type="ARBA" id="ARBA00008684"/>
    </source>
</evidence>
<dbReference type="InterPro" id="IPR011009">
    <property type="entry name" value="Kinase-like_dom_sf"/>
</dbReference>
<keyword evidence="8" id="KW-1003">Cell membrane</keyword>
<dbReference type="SUPFAM" id="SSF56112">
    <property type="entry name" value="Protein kinase-like (PK-like)"/>
    <property type="match status" value="1"/>
</dbReference>
<evidence type="ECO:0000256" key="7">
    <source>
        <dbReference type="ARBA" id="ARBA00012513"/>
    </source>
</evidence>
<dbReference type="GO" id="GO:0005524">
    <property type="term" value="F:ATP binding"/>
    <property type="evidence" value="ECO:0007669"/>
    <property type="project" value="UniProtKB-UniRule"/>
</dbReference>
<dbReference type="InterPro" id="IPR003591">
    <property type="entry name" value="Leu-rich_rpt_typical-subtyp"/>
</dbReference>
<evidence type="ECO:0000256" key="3">
    <source>
        <dbReference type="ARBA" id="ARBA00004162"/>
    </source>
</evidence>
<evidence type="ECO:0000256" key="25">
    <source>
        <dbReference type="ARBA" id="ARBA00048679"/>
    </source>
</evidence>
<dbReference type="Pfam" id="PF00069">
    <property type="entry name" value="Pkinase"/>
    <property type="match status" value="1"/>
</dbReference>
<dbReference type="InterPro" id="IPR000719">
    <property type="entry name" value="Prot_kinase_dom"/>
</dbReference>
<evidence type="ECO:0000256" key="28">
    <source>
        <dbReference type="ARBA" id="ARBA00072040"/>
    </source>
</evidence>
<comment type="function">
    <text evidence="27">The processed protein kinase Xa21 chain released by protein cleavage after X.oryzae pv. oryzae protein Ax21 detection translocates into the nucleus where it can bind and regulate WRKY62, a transcription factor. Confers resistance to the bacterial pathogen X.oryzae pv. oryzae (Xoo).</text>
</comment>
<dbReference type="FunFam" id="3.80.10.10:FF:000095">
    <property type="entry name" value="LRR receptor-like serine/threonine-protein kinase GSO1"/>
    <property type="match status" value="1"/>
</dbReference>
<dbReference type="Gene3D" id="3.30.200.20">
    <property type="entry name" value="Phosphorylase Kinase, domain 1"/>
    <property type="match status" value="1"/>
</dbReference>
<evidence type="ECO:0000256" key="21">
    <source>
        <dbReference type="ARBA" id="ARBA00023136"/>
    </source>
</evidence>
<evidence type="ECO:0000256" key="4">
    <source>
        <dbReference type="ARBA" id="ARBA00004389"/>
    </source>
</evidence>
<keyword evidence="21 30" id="KW-0472">Membrane</keyword>
<evidence type="ECO:0000256" key="20">
    <source>
        <dbReference type="ARBA" id="ARBA00022989"/>
    </source>
</evidence>
<evidence type="ECO:0000256" key="11">
    <source>
        <dbReference type="ARBA" id="ARBA00022614"/>
    </source>
</evidence>
<dbReference type="Gene3D" id="1.10.510.10">
    <property type="entry name" value="Transferase(Phosphotransferase) domain 1"/>
    <property type="match status" value="1"/>
</dbReference>
<evidence type="ECO:0000256" key="27">
    <source>
        <dbReference type="ARBA" id="ARBA00056628"/>
    </source>
</evidence>
<dbReference type="EC" id="2.7.11.1" evidence="7"/>
<reference evidence="33" key="2">
    <citation type="submission" date="2015-03" db="UniProtKB">
        <authorList>
            <consortium name="EnsemblPlants"/>
        </authorList>
    </citation>
    <scope>IDENTIFICATION</scope>
</reference>
<comment type="cofactor">
    <cofactor evidence="2">
        <name>Mg(2+)</name>
        <dbReference type="ChEBI" id="CHEBI:18420"/>
    </cofactor>
</comment>
<comment type="catalytic activity">
    <reaction evidence="25">
        <text>L-seryl-[protein] + ATP = O-phospho-L-seryl-[protein] + ADP + H(+)</text>
        <dbReference type="Rhea" id="RHEA:17989"/>
        <dbReference type="Rhea" id="RHEA-COMP:9863"/>
        <dbReference type="Rhea" id="RHEA-COMP:11604"/>
        <dbReference type="ChEBI" id="CHEBI:15378"/>
        <dbReference type="ChEBI" id="CHEBI:29999"/>
        <dbReference type="ChEBI" id="CHEBI:30616"/>
        <dbReference type="ChEBI" id="CHEBI:83421"/>
        <dbReference type="ChEBI" id="CHEBI:456216"/>
        <dbReference type="EC" id="2.7.11.1"/>
    </reaction>
</comment>
<dbReference type="PRINTS" id="PR00019">
    <property type="entry name" value="LEURICHRPT"/>
</dbReference>
<dbReference type="FunFam" id="3.80.10.10:FF:000288">
    <property type="entry name" value="LRR receptor-like serine/threonine-protein kinase EFR"/>
    <property type="match status" value="1"/>
</dbReference>
<dbReference type="eggNOG" id="ENOG502R8ZZ">
    <property type="taxonomic scope" value="Eukaryota"/>
</dbReference>
<feature type="signal peptide" evidence="31">
    <location>
        <begin position="1"/>
        <end position="37"/>
    </location>
</feature>
<dbReference type="CDD" id="cd14066">
    <property type="entry name" value="STKc_IRAK"/>
    <property type="match status" value="1"/>
</dbReference>
<feature type="transmembrane region" description="Helical" evidence="30">
    <location>
        <begin position="648"/>
        <end position="673"/>
    </location>
</feature>
<dbReference type="AlphaFoldDB" id="A0A0D3GG76"/>
<organism evidence="33">
    <name type="scientific">Oryza barthii</name>
    <dbReference type="NCBI Taxonomy" id="65489"/>
    <lineage>
        <taxon>Eukaryota</taxon>
        <taxon>Viridiplantae</taxon>
        <taxon>Streptophyta</taxon>
        <taxon>Embryophyta</taxon>
        <taxon>Tracheophyta</taxon>
        <taxon>Spermatophyta</taxon>
        <taxon>Magnoliopsida</taxon>
        <taxon>Liliopsida</taxon>
        <taxon>Poales</taxon>
        <taxon>Poaceae</taxon>
        <taxon>BOP clade</taxon>
        <taxon>Oryzoideae</taxon>
        <taxon>Oryzeae</taxon>
        <taxon>Oryzinae</taxon>
        <taxon>Oryza</taxon>
    </lineage>
</organism>
<feature type="domain" description="Protein kinase" evidence="32">
    <location>
        <begin position="709"/>
        <end position="1023"/>
    </location>
</feature>
<evidence type="ECO:0000256" key="8">
    <source>
        <dbReference type="ARBA" id="ARBA00022475"/>
    </source>
</evidence>
<dbReference type="GO" id="GO:0004674">
    <property type="term" value="F:protein serine/threonine kinase activity"/>
    <property type="evidence" value="ECO:0007669"/>
    <property type="project" value="UniProtKB-KW"/>
</dbReference>
<evidence type="ECO:0000256" key="15">
    <source>
        <dbReference type="ARBA" id="ARBA00022737"/>
    </source>
</evidence>
<dbReference type="EnsemblPlants" id="OBART06G13630.2">
    <property type="protein sequence ID" value="OBART06G13630.2"/>
    <property type="gene ID" value="OBART06G13630"/>
</dbReference>
<dbReference type="InterPro" id="IPR017441">
    <property type="entry name" value="Protein_kinase_ATP_BS"/>
</dbReference>
<evidence type="ECO:0000256" key="2">
    <source>
        <dbReference type="ARBA" id="ARBA00001946"/>
    </source>
</evidence>
<dbReference type="STRING" id="65489.A0A0D3GG76"/>
<name>A0A0D3GG76_9ORYZ</name>
<evidence type="ECO:0000256" key="17">
    <source>
        <dbReference type="ARBA" id="ARBA00022777"/>
    </source>
</evidence>
<keyword evidence="11" id="KW-0433">Leucine-rich repeat</keyword>
<sequence length="1023" mass="111211">MWATLLCKHLQIKIRIGIVHQLVLLLMSSSLFLVVSAQSVPADNMDQEALLGLKSLVTSDPSGMLLSWGNGSACTWSGVRCNRHGRVLVLDLQGLNLVGKISPSIGNLSALHGLYLQKNQFSGEIPDQIGWLGQLQTLNASANILTGNIPAALINCTNLEIIDLSQNTFFGTIPASISSFQKLRVLKIGGNQLSGSVPRYIGNLSLLSTLDLSTNNLTGTIPYEFGHLRQLKYLQLSINNLKGTVPEPLYNLSSLSFFAIANNDLHGKIPSDVGFRLPRLLVFHICINRFIGPIPPSLHNVTNIQSIRMSHNHFSGSVPPGLSGLHNLVLYNIGFNQIVGNTSVLVDLMNCTKLQLIAFDENLIEGILPDSIGNLSSSLTRLYVGGNRITGYIPASIGRLSSLTLLNMSYNLLFGSIPPEIGLLKELTMLSLARNKLSGIIPAEIGDLAQLTRLEMNHNELVGEIPVEIGHLQHVLSLDISSNSLKGGIPASIFSLNSLSTLLNLSHNLLTGSIRENIGQLGQITAIDLSYNFLNGSIPVSIGKCQSLQSLSLSRNSLSGVIPGTIGNLKGLQTLDLSSNQLSGIIPATLVKMQALRLLNLSMNDLDGLVPNNGIFKDHSVVYLDGNPKLCYSNMLCYYIHSSHRRKMAVAIAVGTAAMAAITIVVIISMPLLPRKWLRNRKPKKLGSFIKKSHPLVSYEELNQVTSSFDNRNLIGTGGFGSVYKAVLHSGTAVAIKVLDLHKMGALKSWTAECEALRNVRHRHLVKLVTMCASIDFSGNEFRALVYELMSCGSVEDLIHKGRQGENVAGVNADMILSIAIDVASALDYLHNDCGEQVVHCDIKPSNVLLDEDMTAKVGDFGLARLLSPTSAGQDVSSTHGLKGSIGYIPPEYGYGSKPSAKGDVYSYGMLLLEMITGKRPVDPQFGGDMNLEKWVRDGFPHRAHEVVDERLRGTIVDICHEGQQQASAEQKRQQLMLNNIILPVMEVALSCALESPDERSTMRDALCRLKRIKEAFLKNHSF</sequence>
<accession>A0A0D3GG76</accession>
<evidence type="ECO:0000256" key="9">
    <source>
        <dbReference type="ARBA" id="ARBA00022527"/>
    </source>
</evidence>
<dbReference type="Proteomes" id="UP000026960">
    <property type="component" value="Chromosome 6"/>
</dbReference>
<dbReference type="PROSITE" id="PS00108">
    <property type="entry name" value="PROTEIN_KINASE_ST"/>
    <property type="match status" value="1"/>
</dbReference>
<evidence type="ECO:0000256" key="16">
    <source>
        <dbReference type="ARBA" id="ARBA00022741"/>
    </source>
</evidence>
<keyword evidence="9" id="KW-0723">Serine/threonine-protein kinase</keyword>
<feature type="chain" id="PRO_5002263222" description="Receptor kinase-like protein Xa21" evidence="31">
    <location>
        <begin position="38"/>
        <end position="1023"/>
    </location>
</feature>
<dbReference type="Pfam" id="PF08263">
    <property type="entry name" value="LRRNT_2"/>
    <property type="match status" value="1"/>
</dbReference>
<keyword evidence="34" id="KW-1185">Reference proteome</keyword>
<dbReference type="InterPro" id="IPR013210">
    <property type="entry name" value="LRR_N_plant-typ"/>
</dbReference>
<evidence type="ECO:0000256" key="24">
    <source>
        <dbReference type="ARBA" id="ARBA00047899"/>
    </source>
</evidence>
<comment type="catalytic activity">
    <reaction evidence="24">
        <text>L-threonyl-[protein] + ATP = O-phospho-L-threonyl-[protein] + ADP + H(+)</text>
        <dbReference type="Rhea" id="RHEA:46608"/>
        <dbReference type="Rhea" id="RHEA-COMP:11060"/>
        <dbReference type="Rhea" id="RHEA-COMP:11605"/>
        <dbReference type="ChEBI" id="CHEBI:15378"/>
        <dbReference type="ChEBI" id="CHEBI:30013"/>
        <dbReference type="ChEBI" id="CHEBI:30616"/>
        <dbReference type="ChEBI" id="CHEBI:61977"/>
        <dbReference type="ChEBI" id="CHEBI:456216"/>
        <dbReference type="EC" id="2.7.11.1"/>
    </reaction>
</comment>
<dbReference type="Gramene" id="OBART06G13630.2">
    <property type="protein sequence ID" value="OBART06G13630.2"/>
    <property type="gene ID" value="OBART06G13630"/>
</dbReference>
<dbReference type="InterPro" id="IPR051716">
    <property type="entry name" value="Plant_RL_S/T_kinase"/>
</dbReference>
<dbReference type="FunFam" id="3.30.200.20:FF:000432">
    <property type="entry name" value="LRR receptor-like serine/threonine-protein kinase EFR"/>
    <property type="match status" value="1"/>
</dbReference>
<keyword evidence="19 29" id="KW-0067">ATP-binding</keyword>
<keyword evidence="23" id="KW-0325">Glycoprotein</keyword>
<evidence type="ECO:0000313" key="34">
    <source>
        <dbReference type="Proteomes" id="UP000026960"/>
    </source>
</evidence>
<dbReference type="PROSITE" id="PS00107">
    <property type="entry name" value="PROTEIN_KINASE_ATP"/>
    <property type="match status" value="1"/>
</dbReference>
<dbReference type="PROSITE" id="PS50011">
    <property type="entry name" value="PROTEIN_KINASE_DOM"/>
    <property type="match status" value="1"/>
</dbReference>
<dbReference type="PANTHER" id="PTHR48053">
    <property type="entry name" value="LEUCINE RICH REPEAT FAMILY PROTEIN, EXPRESSED"/>
    <property type="match status" value="1"/>
</dbReference>
<dbReference type="SUPFAM" id="SSF52058">
    <property type="entry name" value="L domain-like"/>
    <property type="match status" value="2"/>
</dbReference>
<feature type="binding site" evidence="29">
    <location>
        <position position="737"/>
    </location>
    <ligand>
        <name>ATP</name>
        <dbReference type="ChEBI" id="CHEBI:30616"/>
    </ligand>
</feature>
<comment type="cofactor">
    <cofactor evidence="1">
        <name>Mn(2+)</name>
        <dbReference type="ChEBI" id="CHEBI:29035"/>
    </cofactor>
</comment>
<evidence type="ECO:0000313" key="33">
    <source>
        <dbReference type="EnsemblPlants" id="OBART06G13630.2"/>
    </source>
</evidence>
<dbReference type="InterPro" id="IPR008271">
    <property type="entry name" value="Ser/Thr_kinase_AS"/>
</dbReference>
<comment type="function">
    <text evidence="26">Receptor kinase that detects X.oryzae pv. oryzae protein Ax21 to promote innate immunity. Following X.oryzae pv. oryzae protein Ax21 detection, undergoes cleavage, releasing the processed protein kinase Xa21 chain.</text>
</comment>
<dbReference type="InterPro" id="IPR001611">
    <property type="entry name" value="Leu-rich_rpt"/>
</dbReference>
<evidence type="ECO:0000256" key="19">
    <source>
        <dbReference type="ARBA" id="ARBA00022840"/>
    </source>
</evidence>
<dbReference type="InterPro" id="IPR032675">
    <property type="entry name" value="LRR_dom_sf"/>
</dbReference>
<dbReference type="Pfam" id="PF13855">
    <property type="entry name" value="LRR_8"/>
    <property type="match status" value="2"/>
</dbReference>
<dbReference type="SMART" id="SM00220">
    <property type="entry name" value="S_TKc"/>
    <property type="match status" value="1"/>
</dbReference>
<keyword evidence="17" id="KW-0418">Kinase</keyword>
<evidence type="ECO:0000256" key="31">
    <source>
        <dbReference type="SAM" id="SignalP"/>
    </source>
</evidence>
<proteinExistence type="inferred from homology"/>
<dbReference type="Gene3D" id="3.80.10.10">
    <property type="entry name" value="Ribonuclease Inhibitor"/>
    <property type="match status" value="4"/>
</dbReference>
<dbReference type="GO" id="GO:0005789">
    <property type="term" value="C:endoplasmic reticulum membrane"/>
    <property type="evidence" value="ECO:0007669"/>
    <property type="project" value="UniProtKB-SubCell"/>
</dbReference>
<keyword evidence="16 29" id="KW-0547">Nucleotide-binding</keyword>
<dbReference type="PROSITE" id="PS51450">
    <property type="entry name" value="LRR"/>
    <property type="match status" value="1"/>
</dbReference>
<evidence type="ECO:0000256" key="5">
    <source>
        <dbReference type="ARBA" id="ARBA00004479"/>
    </source>
</evidence>
<evidence type="ECO:0000256" key="13">
    <source>
        <dbReference type="ARBA" id="ARBA00022692"/>
    </source>
</evidence>
<dbReference type="Pfam" id="PF00560">
    <property type="entry name" value="LRR_1"/>
    <property type="match status" value="6"/>
</dbReference>
<keyword evidence="13 30" id="KW-0812">Transmembrane</keyword>
<evidence type="ECO:0000256" key="26">
    <source>
        <dbReference type="ARBA" id="ARBA00054320"/>
    </source>
</evidence>
<dbReference type="PaxDb" id="65489-OBART06G13630.2"/>
<dbReference type="PANTHER" id="PTHR48053:SF136">
    <property type="entry name" value="PROTEIN KINASE, PLANT-TYPE, PUTATIVE-RELATED"/>
    <property type="match status" value="1"/>
</dbReference>
<keyword evidence="22" id="KW-0675">Receptor</keyword>
<reference evidence="33" key="1">
    <citation type="journal article" date="2009" name="Rice">
        <title>De Novo Next Generation Sequencing of Plant Genomes.</title>
        <authorList>
            <person name="Rounsley S."/>
            <person name="Marri P.R."/>
            <person name="Yu Y."/>
            <person name="He R."/>
            <person name="Sisneros N."/>
            <person name="Goicoechea J.L."/>
            <person name="Lee S.J."/>
            <person name="Angelova A."/>
            <person name="Kudrna D."/>
            <person name="Luo M."/>
            <person name="Affourtit J."/>
            <person name="Desany B."/>
            <person name="Knight J."/>
            <person name="Niazi F."/>
            <person name="Egholm M."/>
            <person name="Wing R.A."/>
        </authorList>
    </citation>
    <scope>NUCLEOTIDE SEQUENCE [LARGE SCALE GENOMIC DNA]</scope>
    <source>
        <strain evidence="33">cv. IRGC 105608</strain>
    </source>
</reference>
<evidence type="ECO:0000256" key="22">
    <source>
        <dbReference type="ARBA" id="ARBA00023170"/>
    </source>
</evidence>
<keyword evidence="18" id="KW-0256">Endoplasmic reticulum</keyword>
<evidence type="ECO:0000256" key="12">
    <source>
        <dbReference type="ARBA" id="ARBA00022679"/>
    </source>
</evidence>
<keyword evidence="10" id="KW-0597">Phosphoprotein</keyword>
<evidence type="ECO:0000256" key="30">
    <source>
        <dbReference type="SAM" id="Phobius"/>
    </source>
</evidence>
<protein>
    <recommendedName>
        <fullName evidence="28">Receptor kinase-like protein Xa21</fullName>
        <ecNumber evidence="7">2.7.11.1</ecNumber>
    </recommendedName>
</protein>
<comment type="subcellular location">
    <subcellularLocation>
        <location evidence="3">Cell membrane</location>
        <topology evidence="3">Single-pass membrane protein</topology>
    </subcellularLocation>
    <subcellularLocation>
        <location evidence="4">Endoplasmic reticulum membrane</location>
        <topology evidence="4">Single-pass membrane protein</topology>
    </subcellularLocation>
    <subcellularLocation>
        <location evidence="5">Membrane</location>
        <topology evidence="5">Single-pass type I membrane protein</topology>
    </subcellularLocation>
</comment>